<gene>
    <name evidence="8" type="ORF">X975_07614</name>
</gene>
<comment type="similarity">
    <text evidence="6">Belongs to the globin family.</text>
</comment>
<keyword evidence="3 6" id="KW-0561">Oxygen transport</keyword>
<dbReference type="GO" id="GO:0020037">
    <property type="term" value="F:heme binding"/>
    <property type="evidence" value="ECO:0007669"/>
    <property type="project" value="InterPro"/>
</dbReference>
<sequence>MMGFAVSKLSWFWTSAGYDTPDPATGLTPRQKDIVRNTWKSIRADTRNNGIKLFLKFFEAYPEYQLLFKSFANVPLSDLPRNGRLLGHVTSVMYALNSVVDNLEDPECLIEILQKTGISHRPRNVNRQHFNNLKVVLIKLLVEILGSNVMNESAVEAWEKTLDVANSIIIKSLEAEGDA</sequence>
<dbReference type="PROSITE" id="PS01033">
    <property type="entry name" value="GLOBIN"/>
    <property type="match status" value="1"/>
</dbReference>
<evidence type="ECO:0000313" key="9">
    <source>
        <dbReference type="Proteomes" id="UP000054359"/>
    </source>
</evidence>
<dbReference type="OrthoDB" id="436496at2759"/>
<dbReference type="GO" id="GO:0046872">
    <property type="term" value="F:metal ion binding"/>
    <property type="evidence" value="ECO:0007669"/>
    <property type="project" value="UniProtKB-KW"/>
</dbReference>
<organism evidence="8 9">
    <name type="scientific">Stegodyphus mimosarum</name>
    <name type="common">African social velvet spider</name>
    <dbReference type="NCBI Taxonomy" id="407821"/>
    <lineage>
        <taxon>Eukaryota</taxon>
        <taxon>Metazoa</taxon>
        <taxon>Ecdysozoa</taxon>
        <taxon>Arthropoda</taxon>
        <taxon>Chelicerata</taxon>
        <taxon>Arachnida</taxon>
        <taxon>Araneae</taxon>
        <taxon>Araneomorphae</taxon>
        <taxon>Entelegynae</taxon>
        <taxon>Eresoidea</taxon>
        <taxon>Eresidae</taxon>
        <taxon>Stegodyphus</taxon>
    </lineage>
</organism>
<name>A0A087UB53_STEMI</name>
<dbReference type="GO" id="GO:0019825">
    <property type="term" value="F:oxygen binding"/>
    <property type="evidence" value="ECO:0007669"/>
    <property type="project" value="InterPro"/>
</dbReference>
<dbReference type="PRINTS" id="PR00611">
    <property type="entry name" value="ERYTHCRUORIN"/>
</dbReference>
<evidence type="ECO:0000259" key="7">
    <source>
        <dbReference type="PROSITE" id="PS01033"/>
    </source>
</evidence>
<dbReference type="Gene3D" id="1.10.490.10">
    <property type="entry name" value="Globins"/>
    <property type="match status" value="1"/>
</dbReference>
<dbReference type="InterPro" id="IPR002336">
    <property type="entry name" value="Erythrocruorin"/>
</dbReference>
<dbReference type="Pfam" id="PF00042">
    <property type="entry name" value="Globin"/>
    <property type="match status" value="1"/>
</dbReference>
<dbReference type="GO" id="GO:0005344">
    <property type="term" value="F:oxygen carrier activity"/>
    <property type="evidence" value="ECO:0007669"/>
    <property type="project" value="UniProtKB-KW"/>
</dbReference>
<protein>
    <submittedName>
        <fullName evidence="8">Globin</fullName>
    </submittedName>
</protein>
<dbReference type="InterPro" id="IPR009050">
    <property type="entry name" value="Globin-like_sf"/>
</dbReference>
<keyword evidence="5" id="KW-0408">Iron</keyword>
<keyword evidence="9" id="KW-1185">Reference proteome</keyword>
<dbReference type="PANTHER" id="PTHR47217">
    <property type="entry name" value="GLOBIN-LIKE PROTEIN"/>
    <property type="match status" value="1"/>
</dbReference>
<dbReference type="GO" id="GO:0005576">
    <property type="term" value="C:extracellular region"/>
    <property type="evidence" value="ECO:0007669"/>
    <property type="project" value="InterPro"/>
</dbReference>
<dbReference type="InterPro" id="IPR044399">
    <property type="entry name" value="Mb-like_M"/>
</dbReference>
<keyword evidence="2 6" id="KW-0349">Heme</keyword>
<evidence type="ECO:0000256" key="4">
    <source>
        <dbReference type="ARBA" id="ARBA00022723"/>
    </source>
</evidence>
<dbReference type="STRING" id="407821.A0A087UB53"/>
<proteinExistence type="inferred from homology"/>
<dbReference type="OMA" id="TWARVYE"/>
<feature type="domain" description="Globin" evidence="7">
    <location>
        <begin position="26"/>
        <end position="174"/>
    </location>
</feature>
<reference evidence="8 9" key="1">
    <citation type="submission" date="2013-11" db="EMBL/GenBank/DDBJ databases">
        <title>Genome sequencing of Stegodyphus mimosarum.</title>
        <authorList>
            <person name="Bechsgaard J."/>
        </authorList>
    </citation>
    <scope>NUCLEOTIDE SEQUENCE [LARGE SCALE GENOMIC DNA]</scope>
</reference>
<keyword evidence="1 6" id="KW-0813">Transport</keyword>
<dbReference type="InterPro" id="IPR000971">
    <property type="entry name" value="Globin"/>
</dbReference>
<dbReference type="GO" id="GO:0005833">
    <property type="term" value="C:hemoglobin complex"/>
    <property type="evidence" value="ECO:0007669"/>
    <property type="project" value="InterPro"/>
</dbReference>
<dbReference type="PANTHER" id="PTHR47217:SF1">
    <property type="entry name" value="GLOBIN-LIKE PROTEIN"/>
    <property type="match status" value="1"/>
</dbReference>
<evidence type="ECO:0000256" key="6">
    <source>
        <dbReference type="RuleBase" id="RU000356"/>
    </source>
</evidence>
<feature type="non-terminal residue" evidence="8">
    <location>
        <position position="179"/>
    </location>
</feature>
<evidence type="ECO:0000313" key="8">
    <source>
        <dbReference type="EMBL" id="KFM74592.1"/>
    </source>
</evidence>
<evidence type="ECO:0000256" key="1">
    <source>
        <dbReference type="ARBA" id="ARBA00022448"/>
    </source>
</evidence>
<dbReference type="InterPro" id="IPR012292">
    <property type="entry name" value="Globin/Proto"/>
</dbReference>
<keyword evidence="4" id="KW-0479">Metal-binding</keyword>
<dbReference type="Proteomes" id="UP000054359">
    <property type="component" value="Unassembled WGS sequence"/>
</dbReference>
<accession>A0A087UB53</accession>
<evidence type="ECO:0000256" key="3">
    <source>
        <dbReference type="ARBA" id="ARBA00022621"/>
    </source>
</evidence>
<dbReference type="EMBL" id="KK119064">
    <property type="protein sequence ID" value="KFM74592.1"/>
    <property type="molecule type" value="Genomic_DNA"/>
</dbReference>
<dbReference type="AlphaFoldDB" id="A0A087UB53"/>
<evidence type="ECO:0000256" key="5">
    <source>
        <dbReference type="ARBA" id="ARBA00023004"/>
    </source>
</evidence>
<dbReference type="CDD" id="cd01040">
    <property type="entry name" value="Mb-like"/>
    <property type="match status" value="1"/>
</dbReference>
<dbReference type="SUPFAM" id="SSF46458">
    <property type="entry name" value="Globin-like"/>
    <property type="match status" value="1"/>
</dbReference>
<evidence type="ECO:0000256" key="2">
    <source>
        <dbReference type="ARBA" id="ARBA00022617"/>
    </source>
</evidence>